<evidence type="ECO:0000313" key="9">
    <source>
        <dbReference type="EMBL" id="MBR0671086.1"/>
    </source>
</evidence>
<dbReference type="InterPro" id="IPR006683">
    <property type="entry name" value="Thioestr_dom"/>
</dbReference>
<dbReference type="CDD" id="cd03443">
    <property type="entry name" value="PaaI_thioesterase"/>
    <property type="match status" value="1"/>
</dbReference>
<dbReference type="InterPro" id="IPR003736">
    <property type="entry name" value="PAAI_dom"/>
</dbReference>
<evidence type="ECO:0000256" key="6">
    <source>
        <dbReference type="ARBA" id="ARBA00040062"/>
    </source>
</evidence>
<dbReference type="GO" id="GO:0047617">
    <property type="term" value="F:fatty acyl-CoA hydrolase activity"/>
    <property type="evidence" value="ECO:0007669"/>
    <property type="project" value="UniProtKB-EC"/>
</dbReference>
<reference evidence="9" key="2">
    <citation type="journal article" date="2021" name="Syst. Appl. Microbiol.">
        <title>Roseomonas hellenica sp. nov., isolated from roots of wild-growing Alkanna tinctoria.</title>
        <authorList>
            <person name="Rat A."/>
            <person name="Naranjo H.D."/>
            <person name="Lebbe L."/>
            <person name="Cnockaert M."/>
            <person name="Krigas N."/>
            <person name="Grigoriadou K."/>
            <person name="Maloupa E."/>
            <person name="Willems A."/>
        </authorList>
    </citation>
    <scope>NUCLEOTIDE SEQUENCE</scope>
    <source>
        <strain evidence="9">LMG 31231</strain>
    </source>
</reference>
<dbReference type="PANTHER" id="PTHR43240">
    <property type="entry name" value="1,4-DIHYDROXY-2-NAPHTHOYL-COA THIOESTERASE 1"/>
    <property type="match status" value="1"/>
</dbReference>
<name>A0A9X9WVA7_9PROT</name>
<dbReference type="InterPro" id="IPR029069">
    <property type="entry name" value="HotDog_dom_sf"/>
</dbReference>
<sequence length="135" mass="14031">MPVERIASIFAAQPMMAHLGISLGEVAPGRCALHLPLRAALTQQNGFLHAGALTTLADTACGFAAYTLMPEGANVLTAEFKLNLLRPADGDAVARAEVIRAGKLLSVARADIFCAGPQGERLCATMTATLVCQPS</sequence>
<keyword evidence="1" id="KW-0378">Hydrolase</keyword>
<comment type="catalytic activity">
    <reaction evidence="3">
        <text>a long-chain fatty acyl-CoA + H2O = a long-chain fatty acid + CoA + H(+)</text>
        <dbReference type="Rhea" id="RHEA:67680"/>
        <dbReference type="ChEBI" id="CHEBI:15377"/>
        <dbReference type="ChEBI" id="CHEBI:15378"/>
        <dbReference type="ChEBI" id="CHEBI:57287"/>
        <dbReference type="ChEBI" id="CHEBI:57560"/>
        <dbReference type="ChEBI" id="CHEBI:83139"/>
    </reaction>
</comment>
<evidence type="ECO:0000256" key="4">
    <source>
        <dbReference type="ARBA" id="ARBA00038381"/>
    </source>
</evidence>
<evidence type="ECO:0000256" key="3">
    <source>
        <dbReference type="ARBA" id="ARBA00036002"/>
    </source>
</evidence>
<comment type="similarity">
    <text evidence="4">Belongs to the YigI thioesterase family.</text>
</comment>
<dbReference type="EMBL" id="JAAEDM010000014">
    <property type="protein sequence ID" value="MBR0671086.1"/>
    <property type="molecule type" value="Genomic_DNA"/>
</dbReference>
<dbReference type="RefSeq" id="WP_211861458.1">
    <property type="nucleotide sequence ID" value="NZ_JAAEDM010000014.1"/>
</dbReference>
<evidence type="ECO:0000259" key="8">
    <source>
        <dbReference type="Pfam" id="PF03061"/>
    </source>
</evidence>
<organism evidence="9 10">
    <name type="scientific">Neoroseomonas soli</name>
    <dbReference type="NCBI Taxonomy" id="1081025"/>
    <lineage>
        <taxon>Bacteria</taxon>
        <taxon>Pseudomonadati</taxon>
        <taxon>Pseudomonadota</taxon>
        <taxon>Alphaproteobacteria</taxon>
        <taxon>Acetobacterales</taxon>
        <taxon>Acetobacteraceae</taxon>
        <taxon>Neoroseomonas</taxon>
    </lineage>
</organism>
<dbReference type="Gene3D" id="3.10.129.10">
    <property type="entry name" value="Hotdog Thioesterase"/>
    <property type="match status" value="1"/>
</dbReference>
<gene>
    <name evidence="9" type="ORF">GXW76_07860</name>
</gene>
<feature type="domain" description="Thioesterase" evidence="8">
    <location>
        <begin position="45"/>
        <end position="117"/>
    </location>
</feature>
<accession>A0A9X9WVA7</accession>
<dbReference type="NCBIfam" id="TIGR00369">
    <property type="entry name" value="unchar_dom_1"/>
    <property type="match status" value="1"/>
</dbReference>
<dbReference type="AlphaFoldDB" id="A0A9X9WVA7"/>
<evidence type="ECO:0000313" key="10">
    <source>
        <dbReference type="Proteomes" id="UP001138751"/>
    </source>
</evidence>
<dbReference type="SUPFAM" id="SSF54637">
    <property type="entry name" value="Thioesterase/thiol ester dehydrase-isomerase"/>
    <property type="match status" value="1"/>
</dbReference>
<comment type="catalytic activity">
    <reaction evidence="2">
        <text>a fatty acyl-CoA + H2O = a fatty acid + CoA + H(+)</text>
        <dbReference type="Rhea" id="RHEA:16781"/>
        <dbReference type="ChEBI" id="CHEBI:15377"/>
        <dbReference type="ChEBI" id="CHEBI:15378"/>
        <dbReference type="ChEBI" id="CHEBI:28868"/>
        <dbReference type="ChEBI" id="CHEBI:57287"/>
        <dbReference type="ChEBI" id="CHEBI:77636"/>
        <dbReference type="EC" id="3.1.2.20"/>
    </reaction>
</comment>
<comment type="catalytic activity">
    <reaction evidence="7">
        <text>a medium-chain fatty acyl-CoA + H2O = a medium-chain fatty acid + CoA + H(+)</text>
        <dbReference type="Rhea" id="RHEA:68184"/>
        <dbReference type="ChEBI" id="CHEBI:15377"/>
        <dbReference type="ChEBI" id="CHEBI:15378"/>
        <dbReference type="ChEBI" id="CHEBI:57287"/>
        <dbReference type="ChEBI" id="CHEBI:59558"/>
        <dbReference type="ChEBI" id="CHEBI:90546"/>
    </reaction>
</comment>
<dbReference type="Pfam" id="PF03061">
    <property type="entry name" value="4HBT"/>
    <property type="match status" value="1"/>
</dbReference>
<reference evidence="9" key="1">
    <citation type="submission" date="2020-01" db="EMBL/GenBank/DDBJ databases">
        <authorList>
            <person name="Rat A."/>
        </authorList>
    </citation>
    <scope>NUCLEOTIDE SEQUENCE</scope>
    <source>
        <strain evidence="9">LMG 31231</strain>
    </source>
</reference>
<evidence type="ECO:0000256" key="1">
    <source>
        <dbReference type="ARBA" id="ARBA00022801"/>
    </source>
</evidence>
<evidence type="ECO:0000256" key="7">
    <source>
        <dbReference type="ARBA" id="ARBA00048062"/>
    </source>
</evidence>
<proteinExistence type="inferred from homology"/>
<evidence type="ECO:0000256" key="5">
    <source>
        <dbReference type="ARBA" id="ARBA00038894"/>
    </source>
</evidence>
<dbReference type="Proteomes" id="UP001138751">
    <property type="component" value="Unassembled WGS sequence"/>
</dbReference>
<keyword evidence="10" id="KW-1185">Reference proteome</keyword>
<comment type="caution">
    <text evidence="9">The sequence shown here is derived from an EMBL/GenBank/DDBJ whole genome shotgun (WGS) entry which is preliminary data.</text>
</comment>
<dbReference type="EC" id="3.1.2.20" evidence="5"/>
<protein>
    <recommendedName>
        <fullName evidence="6">Medium/long-chain acyl-CoA thioesterase YigI</fullName>
        <ecNumber evidence="5">3.1.2.20</ecNumber>
    </recommendedName>
</protein>
<dbReference type="PANTHER" id="PTHR43240:SF20">
    <property type="entry name" value="MEDIUM_LONG-CHAIN ACYL-COA THIOESTERASE YIGI"/>
    <property type="match status" value="1"/>
</dbReference>
<evidence type="ECO:0000256" key="2">
    <source>
        <dbReference type="ARBA" id="ARBA00035880"/>
    </source>
</evidence>